<evidence type="ECO:0000313" key="2">
    <source>
        <dbReference type="EMBL" id="NYR14651.1"/>
    </source>
</evidence>
<proteinExistence type="predicted"/>
<dbReference type="InterPro" id="IPR007374">
    <property type="entry name" value="ASCH_domain"/>
</dbReference>
<dbReference type="Proteomes" id="UP000554766">
    <property type="component" value="Unassembled WGS sequence"/>
</dbReference>
<dbReference type="PANTHER" id="PTHR42250:SF1">
    <property type="entry name" value="ASCH DOMAIN-CONTAINING PROTEIN"/>
    <property type="match status" value="1"/>
</dbReference>
<gene>
    <name evidence="2" type="ORF">HC235_01445</name>
</gene>
<dbReference type="Gene3D" id="2.30.130.30">
    <property type="entry name" value="Hypothetical protein"/>
    <property type="match status" value="1"/>
</dbReference>
<sequence>MLSHRYVKALLEGRKRSTIRPGVLKVADRVYIHSKGRIVAVAEVESVMYKRVLELTDEDARLDGFNNREELVAYLKRRYPGLRDTAIITIIKFRKVEEADMPEDAVYGGLSPVELATLALSRLKLSPRERRILQAVVETGSLRKAALKLFGTIDKRGAIRRVLRKAAKMLADGGLEGQTEGN</sequence>
<dbReference type="EMBL" id="JAAVJF010000001">
    <property type="protein sequence ID" value="NYR14651.1"/>
    <property type="molecule type" value="Genomic_DNA"/>
</dbReference>
<evidence type="ECO:0000313" key="3">
    <source>
        <dbReference type="Proteomes" id="UP000554766"/>
    </source>
</evidence>
<organism evidence="2 3">
    <name type="scientific">Pyrobaculum arsenaticum</name>
    <dbReference type="NCBI Taxonomy" id="121277"/>
    <lineage>
        <taxon>Archaea</taxon>
        <taxon>Thermoproteota</taxon>
        <taxon>Thermoprotei</taxon>
        <taxon>Thermoproteales</taxon>
        <taxon>Thermoproteaceae</taxon>
        <taxon>Pyrobaculum</taxon>
    </lineage>
</organism>
<protein>
    <submittedName>
        <fullName evidence="2">ASCH domain-containing protein</fullName>
    </submittedName>
</protein>
<accession>A0A7L4P6F6</accession>
<name>A0A7L4P6F6_9CREN</name>
<dbReference type="PANTHER" id="PTHR42250">
    <property type="entry name" value="ASCH DOMAIN-CONTAINING PROTEIN"/>
    <property type="match status" value="1"/>
</dbReference>
<dbReference type="CDD" id="cd06552">
    <property type="entry name" value="ASCH_yqfb_like"/>
    <property type="match status" value="1"/>
</dbReference>
<comment type="caution">
    <text evidence="2">The sequence shown here is derived from an EMBL/GenBank/DDBJ whole genome shotgun (WGS) entry which is preliminary data.</text>
</comment>
<dbReference type="SUPFAM" id="SSF88697">
    <property type="entry name" value="PUA domain-like"/>
    <property type="match status" value="1"/>
</dbReference>
<dbReference type="Pfam" id="PF04266">
    <property type="entry name" value="ASCH"/>
    <property type="match status" value="1"/>
</dbReference>
<evidence type="ECO:0000259" key="1">
    <source>
        <dbReference type="SMART" id="SM01022"/>
    </source>
</evidence>
<keyword evidence="3" id="KW-1185">Reference proteome</keyword>
<dbReference type="SMART" id="SM01022">
    <property type="entry name" value="ASCH"/>
    <property type="match status" value="1"/>
</dbReference>
<dbReference type="AlphaFoldDB" id="A0A7L4P6F6"/>
<feature type="domain" description="ASCH" evidence="1">
    <location>
        <begin position="1"/>
        <end position="97"/>
    </location>
</feature>
<dbReference type="InterPro" id="IPR015947">
    <property type="entry name" value="PUA-like_sf"/>
</dbReference>
<reference evidence="2 3" key="1">
    <citation type="journal article" date="2020" name="Nat. Commun.">
        <title>The structures of two archaeal type IV pili illuminate evolutionary relationships.</title>
        <authorList>
            <person name="Wang F."/>
            <person name="Baquero D.P."/>
            <person name="Su Z."/>
            <person name="Beltran L.C."/>
            <person name="Prangishvili D."/>
            <person name="Krupovic M."/>
            <person name="Egelman E.H."/>
        </authorList>
    </citation>
    <scope>NUCLEOTIDE SEQUENCE [LARGE SCALE GENOMIC DNA]</scope>
    <source>
        <strain evidence="2 3">2GA</strain>
    </source>
</reference>